<dbReference type="Proteomes" id="UP001157126">
    <property type="component" value="Unassembled WGS sequence"/>
</dbReference>
<dbReference type="RefSeq" id="WP_284304408.1">
    <property type="nucleotide sequence ID" value="NZ_BSUO01000001.1"/>
</dbReference>
<accession>A0ABQ6ITJ4</accession>
<keyword evidence="4" id="KW-1185">Reference proteome</keyword>
<evidence type="ECO:0000256" key="1">
    <source>
        <dbReference type="SAM" id="MobiDB-lite"/>
    </source>
</evidence>
<feature type="region of interest" description="Disordered" evidence="1">
    <location>
        <begin position="31"/>
        <end position="51"/>
    </location>
</feature>
<evidence type="ECO:0000256" key="2">
    <source>
        <dbReference type="SAM" id="SignalP"/>
    </source>
</evidence>
<gene>
    <name evidence="3" type="ORF">GCM10025883_28060</name>
</gene>
<feature type="chain" id="PRO_5045395509" evidence="2">
    <location>
        <begin position="29"/>
        <end position="223"/>
    </location>
</feature>
<keyword evidence="2" id="KW-0732">Signal</keyword>
<dbReference type="EMBL" id="BSUO01000001">
    <property type="protein sequence ID" value="GMA40761.1"/>
    <property type="molecule type" value="Genomic_DNA"/>
</dbReference>
<name>A0ABQ6ITJ4_9MICO</name>
<feature type="signal peptide" evidence="2">
    <location>
        <begin position="1"/>
        <end position="28"/>
    </location>
</feature>
<sequence>MISAPMRRGGVALAAAALLATPTTAAFAAADPTPGTYPDGSGTVTDIYPDTPKVNPKLPIVETTRKSDHIKPNILNARPVCNAWEDYRTVVYEVKDDFQPIGSIETKNTTASPINLSQTLSKTQTITATVSGDVGGSFSGVTAKISGSISYSLAWTVGQTIGPYSVPVGHTGKANYGFRTVSFKGTQQRCLINGTWSNPWSYTGKAPLSNAVEVKLYKNNADA</sequence>
<organism evidence="3 4">
    <name type="scientific">Mobilicoccus caccae</name>
    <dbReference type="NCBI Taxonomy" id="1859295"/>
    <lineage>
        <taxon>Bacteria</taxon>
        <taxon>Bacillati</taxon>
        <taxon>Actinomycetota</taxon>
        <taxon>Actinomycetes</taxon>
        <taxon>Micrococcales</taxon>
        <taxon>Dermatophilaceae</taxon>
        <taxon>Mobilicoccus</taxon>
    </lineage>
</organism>
<proteinExistence type="predicted"/>
<reference evidence="4" key="1">
    <citation type="journal article" date="2019" name="Int. J. Syst. Evol. Microbiol.">
        <title>The Global Catalogue of Microorganisms (GCM) 10K type strain sequencing project: providing services to taxonomists for standard genome sequencing and annotation.</title>
        <authorList>
            <consortium name="The Broad Institute Genomics Platform"/>
            <consortium name="The Broad Institute Genome Sequencing Center for Infectious Disease"/>
            <person name="Wu L."/>
            <person name="Ma J."/>
        </authorList>
    </citation>
    <scope>NUCLEOTIDE SEQUENCE [LARGE SCALE GENOMIC DNA]</scope>
    <source>
        <strain evidence="4">NBRC 113072</strain>
    </source>
</reference>
<comment type="caution">
    <text evidence="3">The sequence shown here is derived from an EMBL/GenBank/DDBJ whole genome shotgun (WGS) entry which is preliminary data.</text>
</comment>
<protein>
    <submittedName>
        <fullName evidence="3">Uncharacterized protein</fullName>
    </submittedName>
</protein>
<evidence type="ECO:0000313" key="4">
    <source>
        <dbReference type="Proteomes" id="UP001157126"/>
    </source>
</evidence>
<evidence type="ECO:0000313" key="3">
    <source>
        <dbReference type="EMBL" id="GMA40761.1"/>
    </source>
</evidence>